<dbReference type="Proteomes" id="UP001233999">
    <property type="component" value="Unassembled WGS sequence"/>
</dbReference>
<organism evidence="1 2">
    <name type="scientific">Diploptera punctata</name>
    <name type="common">Pacific beetle cockroach</name>
    <dbReference type="NCBI Taxonomy" id="6984"/>
    <lineage>
        <taxon>Eukaryota</taxon>
        <taxon>Metazoa</taxon>
        <taxon>Ecdysozoa</taxon>
        <taxon>Arthropoda</taxon>
        <taxon>Hexapoda</taxon>
        <taxon>Insecta</taxon>
        <taxon>Pterygota</taxon>
        <taxon>Neoptera</taxon>
        <taxon>Polyneoptera</taxon>
        <taxon>Dictyoptera</taxon>
        <taxon>Blattodea</taxon>
        <taxon>Blaberoidea</taxon>
        <taxon>Blaberidae</taxon>
        <taxon>Diplopterinae</taxon>
        <taxon>Diploptera</taxon>
    </lineage>
</organism>
<proteinExistence type="predicted"/>
<dbReference type="EMBL" id="JASPKZ010005441">
    <property type="protein sequence ID" value="KAJ9588610.1"/>
    <property type="molecule type" value="Genomic_DNA"/>
</dbReference>
<reference evidence="1" key="1">
    <citation type="journal article" date="2023" name="IScience">
        <title>Live-bearing cockroach genome reveals convergent evolutionary mechanisms linked to viviparity in insects and beyond.</title>
        <authorList>
            <person name="Fouks B."/>
            <person name="Harrison M.C."/>
            <person name="Mikhailova A.A."/>
            <person name="Marchal E."/>
            <person name="English S."/>
            <person name="Carruthers M."/>
            <person name="Jennings E.C."/>
            <person name="Chiamaka E.L."/>
            <person name="Frigard R.A."/>
            <person name="Pippel M."/>
            <person name="Attardo G.M."/>
            <person name="Benoit J.B."/>
            <person name="Bornberg-Bauer E."/>
            <person name="Tobe S.S."/>
        </authorList>
    </citation>
    <scope>NUCLEOTIDE SEQUENCE</scope>
    <source>
        <strain evidence="1">Stay&amp;Tobe</strain>
    </source>
</reference>
<feature type="non-terminal residue" evidence="1">
    <location>
        <position position="1"/>
    </location>
</feature>
<comment type="caution">
    <text evidence="1">The sequence shown here is derived from an EMBL/GenBank/DDBJ whole genome shotgun (WGS) entry which is preliminary data.</text>
</comment>
<protein>
    <submittedName>
        <fullName evidence="1">Uncharacterized protein</fullName>
    </submittedName>
</protein>
<evidence type="ECO:0000313" key="1">
    <source>
        <dbReference type="EMBL" id="KAJ9588610.1"/>
    </source>
</evidence>
<feature type="non-terminal residue" evidence="1">
    <location>
        <position position="155"/>
    </location>
</feature>
<name>A0AAD8EFH7_DIPPU</name>
<sequence length="155" mass="17620">ARGLQMCTQQTFSQLIHMPQKMFKMTYILVSASNITTHEEITEFTVNKRQSFHSHRQHLPLKYNMPGRSQPFCKPLLKEILNGRLIVAKTVQEMAINIPNEMLVYTYITSDSFGTSCEGISSERSLISSNLGPPISYRRMYHIRASASSSYAING</sequence>
<gene>
    <name evidence="1" type="ORF">L9F63_028085</name>
</gene>
<accession>A0AAD8EFH7</accession>
<dbReference type="AlphaFoldDB" id="A0AAD8EFH7"/>
<keyword evidence="2" id="KW-1185">Reference proteome</keyword>
<evidence type="ECO:0000313" key="2">
    <source>
        <dbReference type="Proteomes" id="UP001233999"/>
    </source>
</evidence>
<reference evidence="1" key="2">
    <citation type="submission" date="2023-05" db="EMBL/GenBank/DDBJ databases">
        <authorList>
            <person name="Fouks B."/>
        </authorList>
    </citation>
    <scope>NUCLEOTIDE SEQUENCE</scope>
    <source>
        <strain evidence="1">Stay&amp;Tobe</strain>
        <tissue evidence="1">Testes</tissue>
    </source>
</reference>